<comment type="similarity">
    <text evidence="2 5">Belongs to the DegT/DnrJ/EryC1 family.</text>
</comment>
<dbReference type="AlphaFoldDB" id="A0A4R6H7S5"/>
<dbReference type="PANTHER" id="PTHR30244:SF42">
    <property type="entry name" value="UDP-2-ACETAMIDO-2-DEOXY-3-OXO-D-GLUCURONATE AMINOTRANSFERASE"/>
    <property type="match status" value="1"/>
</dbReference>
<sequence>MNFNDLHKQYRAYQSEIDAAIQQTIDNSAFINGPEIGKLEEELAAFTGVKHAISCSSGTDALLLSLMALDVQPGDEIICPAFSFIASASMISFYRAKPVFVDVSPVDFNLDITQIEERIGPKTKGIIAVSLFGQCANFDEINAIAHKHGLWVIEDGAQSFGATYKGKRSCSLTHLATTSFFPAKPLGCYGDGGAIFTDDPKLASQIKMLRSHGQKARYVHQEIGINGRIDTLQAAILRVKLRHFEDEIQKRQRAAERYSEKLKGHVLLPEITPDKQSVWAQYTVILENRDEVKAQLAQQGIPTTVHYPVILPKQEAFQADIVFHEKFEAASLLADTVLSLPMHAFITDAEIDLVTDTLLGIVEQTQELHP</sequence>
<dbReference type="Gene3D" id="3.40.640.10">
    <property type="entry name" value="Type I PLP-dependent aspartate aminotransferase-like (Major domain)"/>
    <property type="match status" value="1"/>
</dbReference>
<comment type="caution">
    <text evidence="6">The sequence shown here is derived from an EMBL/GenBank/DDBJ whole genome shotgun (WGS) entry which is preliminary data.</text>
</comment>
<feature type="active site" description="Proton acceptor" evidence="3">
    <location>
        <position position="184"/>
    </location>
</feature>
<dbReference type="OrthoDB" id="9810913at2"/>
<dbReference type="Gene3D" id="3.90.1150.10">
    <property type="entry name" value="Aspartate Aminotransferase, domain 1"/>
    <property type="match status" value="1"/>
</dbReference>
<accession>A0A4R6H7S5</accession>
<dbReference type="GO" id="GO:0030170">
    <property type="term" value="F:pyridoxal phosphate binding"/>
    <property type="evidence" value="ECO:0007669"/>
    <property type="project" value="UniProtKB-ARBA"/>
</dbReference>
<dbReference type="FunFam" id="3.40.640.10:FF:000089">
    <property type="entry name" value="Aminotransferase, DegT/DnrJ/EryC1/StrS family"/>
    <property type="match status" value="1"/>
</dbReference>
<evidence type="ECO:0000256" key="3">
    <source>
        <dbReference type="PIRSR" id="PIRSR000390-1"/>
    </source>
</evidence>
<evidence type="ECO:0000313" key="6">
    <source>
        <dbReference type="EMBL" id="TDO03888.1"/>
    </source>
</evidence>
<proteinExistence type="inferred from homology"/>
<dbReference type="InterPro" id="IPR015422">
    <property type="entry name" value="PyrdxlP-dep_Trfase_small"/>
</dbReference>
<evidence type="ECO:0000313" key="7">
    <source>
        <dbReference type="Proteomes" id="UP000294848"/>
    </source>
</evidence>
<dbReference type="Pfam" id="PF01041">
    <property type="entry name" value="DegT_DnrJ_EryC1"/>
    <property type="match status" value="1"/>
</dbReference>
<dbReference type="EMBL" id="SNWI01000002">
    <property type="protein sequence ID" value="TDO03888.1"/>
    <property type="molecule type" value="Genomic_DNA"/>
</dbReference>
<protein>
    <submittedName>
        <fullName evidence="6">UDP-2-acetamido-2-deoxy-ribo-hexuluronate aminotransferase</fullName>
    </submittedName>
</protein>
<dbReference type="InterPro" id="IPR015424">
    <property type="entry name" value="PyrdxlP-dep_Trfase"/>
</dbReference>
<dbReference type="SUPFAM" id="SSF53383">
    <property type="entry name" value="PLP-dependent transferases"/>
    <property type="match status" value="1"/>
</dbReference>
<dbReference type="Proteomes" id="UP000294848">
    <property type="component" value="Unassembled WGS sequence"/>
</dbReference>
<dbReference type="CDD" id="cd00616">
    <property type="entry name" value="AHBA_syn"/>
    <property type="match status" value="1"/>
</dbReference>
<evidence type="ECO:0000256" key="4">
    <source>
        <dbReference type="PIRSR" id="PIRSR000390-2"/>
    </source>
</evidence>
<keyword evidence="6" id="KW-0032">Aminotransferase</keyword>
<keyword evidence="6" id="KW-0808">Transferase</keyword>
<evidence type="ECO:0000256" key="5">
    <source>
        <dbReference type="RuleBase" id="RU004508"/>
    </source>
</evidence>
<dbReference type="InterPro" id="IPR000653">
    <property type="entry name" value="DegT/StrS_aminotransferase"/>
</dbReference>
<name>A0A4R6H7S5_9BACT</name>
<dbReference type="GO" id="GO:0000271">
    <property type="term" value="P:polysaccharide biosynthetic process"/>
    <property type="evidence" value="ECO:0007669"/>
    <property type="project" value="TreeGrafter"/>
</dbReference>
<organism evidence="6 7">
    <name type="scientific">Sunxiuqinia elliptica</name>
    <dbReference type="NCBI Taxonomy" id="655355"/>
    <lineage>
        <taxon>Bacteria</taxon>
        <taxon>Pseudomonadati</taxon>
        <taxon>Bacteroidota</taxon>
        <taxon>Bacteroidia</taxon>
        <taxon>Marinilabiliales</taxon>
        <taxon>Prolixibacteraceae</taxon>
        <taxon>Sunxiuqinia</taxon>
    </lineage>
</organism>
<evidence type="ECO:0000256" key="2">
    <source>
        <dbReference type="ARBA" id="ARBA00037999"/>
    </source>
</evidence>
<dbReference type="PIRSF" id="PIRSF000390">
    <property type="entry name" value="PLP_StrS"/>
    <property type="match status" value="1"/>
</dbReference>
<reference evidence="6 7" key="1">
    <citation type="submission" date="2019-03" db="EMBL/GenBank/DDBJ databases">
        <title>Freshwater and sediment microbial communities from various areas in North America, analyzing microbe dynamics in response to fracking.</title>
        <authorList>
            <person name="Lamendella R."/>
        </authorList>
    </citation>
    <scope>NUCLEOTIDE SEQUENCE [LARGE SCALE GENOMIC DNA]</scope>
    <source>
        <strain evidence="6 7">114D</strain>
    </source>
</reference>
<dbReference type="InterPro" id="IPR015421">
    <property type="entry name" value="PyrdxlP-dep_Trfase_major"/>
</dbReference>
<keyword evidence="1 4" id="KW-0663">Pyridoxal phosphate</keyword>
<feature type="modified residue" description="N6-(pyridoxal phosphate)lysine" evidence="4">
    <location>
        <position position="184"/>
    </location>
</feature>
<dbReference type="GO" id="GO:0008483">
    <property type="term" value="F:transaminase activity"/>
    <property type="evidence" value="ECO:0007669"/>
    <property type="project" value="UniProtKB-KW"/>
</dbReference>
<evidence type="ECO:0000256" key="1">
    <source>
        <dbReference type="ARBA" id="ARBA00022898"/>
    </source>
</evidence>
<gene>
    <name evidence="6" type="ORF">DET52_102226</name>
</gene>
<dbReference type="PANTHER" id="PTHR30244">
    <property type="entry name" value="TRANSAMINASE"/>
    <property type="match status" value="1"/>
</dbReference>